<reference evidence="2" key="1">
    <citation type="journal article" date="2015" name="Genome Announc.">
        <title>Draft Genome Sequence of Tolypothrix boutellei Strain VB521301.</title>
        <authorList>
            <person name="Chandrababunaidu M.M."/>
            <person name="Singh D."/>
            <person name="Sen D."/>
            <person name="Bhan S."/>
            <person name="Das S."/>
            <person name="Gupta A."/>
            <person name="Adhikary S.P."/>
            <person name="Tripathy S."/>
        </authorList>
    </citation>
    <scope>NUCLEOTIDE SEQUENCE</scope>
    <source>
        <strain evidence="2">VB521301</strain>
    </source>
</reference>
<evidence type="ECO:0000313" key="3">
    <source>
        <dbReference type="Proteomes" id="UP000029738"/>
    </source>
</evidence>
<sequence>MTYADKLSPWCLVRLQANMQNEVVARFRRRNDAEAHLQIVKRLTGGGNFTIMFNPVLELQEQIPARKG</sequence>
<gene>
    <name evidence="2" type="ORF">DA73_0232750</name>
    <name evidence="1" type="ORF">DA73_0400006170</name>
</gene>
<organism evidence="2">
    <name type="scientific">Tolypothrix bouteillei VB521301</name>
    <dbReference type="NCBI Taxonomy" id="1479485"/>
    <lineage>
        <taxon>Bacteria</taxon>
        <taxon>Bacillati</taxon>
        <taxon>Cyanobacteriota</taxon>
        <taxon>Cyanophyceae</taxon>
        <taxon>Nostocales</taxon>
        <taxon>Tolypothrichaceae</taxon>
        <taxon>Tolypothrix</taxon>
    </lineage>
</organism>
<dbReference type="Proteomes" id="UP000029738">
    <property type="component" value="Unassembled WGS sequence"/>
</dbReference>
<name>A0A0C1RA34_9CYAN</name>
<proteinExistence type="predicted"/>
<comment type="caution">
    <text evidence="2">The sequence shown here is derived from an EMBL/GenBank/DDBJ whole genome shotgun (WGS) entry which is preliminary data.</text>
</comment>
<dbReference type="OrthoDB" id="489126at2"/>
<dbReference type="EMBL" id="JHEG04000001">
    <property type="protein sequence ID" value="KAF3885093.1"/>
    <property type="molecule type" value="Genomic_DNA"/>
</dbReference>
<reference evidence="1" key="2">
    <citation type="submission" date="2019-11" db="EMBL/GenBank/DDBJ databases">
        <title>Improved Assembly of Tolypothrix boutellei genome.</title>
        <authorList>
            <person name="Sarangi A.N."/>
            <person name="Mukherjee M."/>
            <person name="Ghosh S."/>
            <person name="Singh D."/>
            <person name="Das A."/>
            <person name="Kant S."/>
            <person name="Prusty A."/>
            <person name="Tripathy S."/>
        </authorList>
    </citation>
    <scope>NUCLEOTIDE SEQUENCE</scope>
    <source>
        <strain evidence="1">VB521301</strain>
    </source>
</reference>
<keyword evidence="3" id="KW-1185">Reference proteome</keyword>
<evidence type="ECO:0000313" key="2">
    <source>
        <dbReference type="EMBL" id="KIE09180.1"/>
    </source>
</evidence>
<accession>A0A0C1RA34</accession>
<dbReference type="AlphaFoldDB" id="A0A0C1RA34"/>
<dbReference type="EMBL" id="JHEG02000058">
    <property type="protein sequence ID" value="KIE09180.1"/>
    <property type="molecule type" value="Genomic_DNA"/>
</dbReference>
<dbReference type="RefSeq" id="WP_038084818.1">
    <property type="nucleotide sequence ID" value="NZ_JHEG04000001.1"/>
</dbReference>
<dbReference type="STRING" id="1479485.DA73_0232750"/>
<protein>
    <submittedName>
        <fullName evidence="2">Uncharacterized protein</fullName>
    </submittedName>
</protein>
<evidence type="ECO:0000313" key="1">
    <source>
        <dbReference type="EMBL" id="KAF3885093.1"/>
    </source>
</evidence>